<proteinExistence type="predicted"/>
<dbReference type="AlphaFoldDB" id="A0A8S1KK45"/>
<protein>
    <submittedName>
        <fullName evidence="1">Uncharacterized protein</fullName>
    </submittedName>
</protein>
<gene>
    <name evidence="1" type="ORF">PPRIM_AZ9-3.1.T0220184</name>
</gene>
<accession>A0A8S1KK45</accession>
<evidence type="ECO:0000313" key="1">
    <source>
        <dbReference type="EMBL" id="CAD8054741.1"/>
    </source>
</evidence>
<evidence type="ECO:0000313" key="2">
    <source>
        <dbReference type="Proteomes" id="UP000688137"/>
    </source>
</evidence>
<reference evidence="1" key="1">
    <citation type="submission" date="2021-01" db="EMBL/GenBank/DDBJ databases">
        <authorList>
            <consortium name="Genoscope - CEA"/>
            <person name="William W."/>
        </authorList>
    </citation>
    <scope>NUCLEOTIDE SEQUENCE</scope>
</reference>
<name>A0A8S1KK45_PARPR</name>
<sequence>MDVSQKDLILNRIRDYLSRQSNKVKALHYCISIYIIARLQLKDQLVGDLYKILQYQINHLQDNICSIHKQRDQINDEIISKENRLNCIKQGMRTQRISNFINQQFEELVDSIKKFNEKFVYLNKKIRISKKSQFIRGRKQ</sequence>
<organism evidence="1 2">
    <name type="scientific">Paramecium primaurelia</name>
    <dbReference type="NCBI Taxonomy" id="5886"/>
    <lineage>
        <taxon>Eukaryota</taxon>
        <taxon>Sar</taxon>
        <taxon>Alveolata</taxon>
        <taxon>Ciliophora</taxon>
        <taxon>Intramacronucleata</taxon>
        <taxon>Oligohymenophorea</taxon>
        <taxon>Peniculida</taxon>
        <taxon>Parameciidae</taxon>
        <taxon>Paramecium</taxon>
    </lineage>
</organism>
<dbReference type="Proteomes" id="UP000688137">
    <property type="component" value="Unassembled WGS sequence"/>
</dbReference>
<keyword evidence="2" id="KW-1185">Reference proteome</keyword>
<dbReference type="EMBL" id="CAJJDM010000020">
    <property type="protein sequence ID" value="CAD8054741.1"/>
    <property type="molecule type" value="Genomic_DNA"/>
</dbReference>
<comment type="caution">
    <text evidence="1">The sequence shown here is derived from an EMBL/GenBank/DDBJ whole genome shotgun (WGS) entry which is preliminary data.</text>
</comment>